<feature type="transmembrane region" description="Helical" evidence="5">
    <location>
        <begin position="35"/>
        <end position="51"/>
    </location>
</feature>
<feature type="transmembrane region" description="Helical" evidence="5">
    <location>
        <begin position="306"/>
        <end position="324"/>
    </location>
</feature>
<gene>
    <name evidence="7" type="ORF">Pla8534_17320</name>
</gene>
<dbReference type="InterPro" id="IPR011990">
    <property type="entry name" value="TPR-like_helical_dom_sf"/>
</dbReference>
<evidence type="ECO:0000313" key="8">
    <source>
        <dbReference type="Proteomes" id="UP000317648"/>
    </source>
</evidence>
<keyword evidence="2 5" id="KW-0812">Transmembrane</keyword>
<feature type="transmembrane region" description="Helical" evidence="5">
    <location>
        <begin position="155"/>
        <end position="175"/>
    </location>
</feature>
<dbReference type="Pfam" id="PF04932">
    <property type="entry name" value="Wzy_C"/>
    <property type="match status" value="1"/>
</dbReference>
<feature type="transmembrane region" description="Helical" evidence="5">
    <location>
        <begin position="280"/>
        <end position="300"/>
    </location>
</feature>
<feature type="transmembrane region" description="Helical" evidence="5">
    <location>
        <begin position="417"/>
        <end position="438"/>
    </location>
</feature>
<accession>A0A518DQ26</accession>
<feature type="transmembrane region" description="Helical" evidence="5">
    <location>
        <begin position="591"/>
        <end position="610"/>
    </location>
</feature>
<dbReference type="PANTHER" id="PTHR37422">
    <property type="entry name" value="TEICHURONIC ACID BIOSYNTHESIS PROTEIN TUAE"/>
    <property type="match status" value="1"/>
</dbReference>
<evidence type="ECO:0000313" key="7">
    <source>
        <dbReference type="EMBL" id="QDU93946.1"/>
    </source>
</evidence>
<dbReference type="RefSeq" id="WP_145051518.1">
    <property type="nucleotide sequence ID" value="NZ_CP036433.1"/>
</dbReference>
<feature type="transmembrane region" description="Helical" evidence="5">
    <location>
        <begin position="331"/>
        <end position="352"/>
    </location>
</feature>
<feature type="transmembrane region" description="Helical" evidence="5">
    <location>
        <begin position="123"/>
        <end position="143"/>
    </location>
</feature>
<dbReference type="KEGG" id="lcre:Pla8534_17320"/>
<evidence type="ECO:0000256" key="3">
    <source>
        <dbReference type="ARBA" id="ARBA00022989"/>
    </source>
</evidence>
<evidence type="ECO:0000256" key="1">
    <source>
        <dbReference type="ARBA" id="ARBA00004141"/>
    </source>
</evidence>
<sequence length="864" mass="91362">MSKKNKKRGADLPAHADTPVATTNAVAVAPPRGPLVLLGLLMALFAARPLVVSDAPGGDYGVFLITGACALLAGWAILGQLRLFLQGQPMKLYLGPVGMALGVLLLAFTASCLWVVQKETGDARAAINMTWKWVALIIGFFLARQLVREERTARAVVSVMLGLSVLLAVGGFYQYQVSHPAAQAEYAADPEAVLQREGILGPDGAAATVGSPIREQYEARLQAIEPSATFALTNSLAGALAPWLIVALGIGLTLLRPGETAGSSGAEQAGVSRLGNPQRWLVLAGLLAAALLLGGCLVLTKSRTVFLAVGGGVVLLLLYGGLFRRQLDWKIPLGLAGAAVLLALAATLSGGLDVEVVSEAPKSVLYRLEYWRSTAAMIADHPWLGVGPGCFQANYAHYKLPQASEMVADPHNFLLEVWATGGLFALLSLLAAGGLLAWQVARNQRASAAETASRNTQDEASAAAVAVKVDPQDAAAGPHAGPLFVYLGGAMGVLLSFPISLMVGVPNEFEMLLLGLLFAGLTVAALHPWVVAGRLPLAALAIGLIVLLVNFLAAGGISFDGVGQNVWLLAALLLNLSQPGEQPRRLQPTGAIVTAGVAFGLMGLCFFTLYQPVLYRAAAMPTIDMAQQGPEAYSERLRAAAAADPYSPDPWAQLATLAALQWQVNPNNENLKRYERTAAEYLRHDPQSWTARAELSRATLRMYRRQPDSKLLLAALDQQREAVARYPSSAMAHAQLAWLLHLAGNDAAAQEEAASALALDKVHPHQEQKLKEQSIYDAAPPPEGPGATNAEEVMQQMVKASSDVAGHLSPLPNSGWSWRTNGGSRFSTFVSARSSGSTSVTWENHPTEKQGGKKVAENAEICEI</sequence>
<dbReference type="Gene3D" id="1.25.40.10">
    <property type="entry name" value="Tetratricopeptide repeat domain"/>
    <property type="match status" value="1"/>
</dbReference>
<reference evidence="7 8" key="1">
    <citation type="submission" date="2019-02" db="EMBL/GenBank/DDBJ databases">
        <title>Deep-cultivation of Planctomycetes and their phenomic and genomic characterization uncovers novel biology.</title>
        <authorList>
            <person name="Wiegand S."/>
            <person name="Jogler M."/>
            <person name="Boedeker C."/>
            <person name="Pinto D."/>
            <person name="Vollmers J."/>
            <person name="Rivas-Marin E."/>
            <person name="Kohn T."/>
            <person name="Peeters S.H."/>
            <person name="Heuer A."/>
            <person name="Rast P."/>
            <person name="Oberbeckmann S."/>
            <person name="Bunk B."/>
            <person name="Jeske O."/>
            <person name="Meyerdierks A."/>
            <person name="Storesund J.E."/>
            <person name="Kallscheuer N."/>
            <person name="Luecker S."/>
            <person name="Lage O.M."/>
            <person name="Pohl T."/>
            <person name="Merkel B.J."/>
            <person name="Hornburger P."/>
            <person name="Mueller R.-W."/>
            <person name="Bruemmer F."/>
            <person name="Labrenz M."/>
            <person name="Spormann A.M."/>
            <person name="Op den Camp H."/>
            <person name="Overmann J."/>
            <person name="Amann R."/>
            <person name="Jetten M.S.M."/>
            <person name="Mascher T."/>
            <person name="Medema M.H."/>
            <person name="Devos D.P."/>
            <person name="Kaster A.-K."/>
            <person name="Ovreas L."/>
            <person name="Rohde M."/>
            <person name="Galperin M.Y."/>
            <person name="Jogler C."/>
        </authorList>
    </citation>
    <scope>NUCLEOTIDE SEQUENCE [LARGE SCALE GENOMIC DNA]</scope>
    <source>
        <strain evidence="7 8">Pla85_3_4</strain>
    </source>
</reference>
<feature type="transmembrane region" description="Helical" evidence="5">
    <location>
        <begin position="483"/>
        <end position="505"/>
    </location>
</feature>
<keyword evidence="4 5" id="KW-0472">Membrane</keyword>
<comment type="subcellular location">
    <subcellularLocation>
        <location evidence="1">Membrane</location>
        <topology evidence="1">Multi-pass membrane protein</topology>
    </subcellularLocation>
</comment>
<keyword evidence="7" id="KW-0436">Ligase</keyword>
<dbReference type="InterPro" id="IPR051533">
    <property type="entry name" value="WaaL-like"/>
</dbReference>
<proteinExistence type="predicted"/>
<feature type="transmembrane region" description="Helical" evidence="5">
    <location>
        <begin position="92"/>
        <end position="117"/>
    </location>
</feature>
<organism evidence="7 8">
    <name type="scientific">Lignipirellula cremea</name>
    <dbReference type="NCBI Taxonomy" id="2528010"/>
    <lineage>
        <taxon>Bacteria</taxon>
        <taxon>Pseudomonadati</taxon>
        <taxon>Planctomycetota</taxon>
        <taxon>Planctomycetia</taxon>
        <taxon>Pirellulales</taxon>
        <taxon>Pirellulaceae</taxon>
        <taxon>Lignipirellula</taxon>
    </lineage>
</organism>
<name>A0A518DQ26_9BACT</name>
<dbReference type="EMBL" id="CP036433">
    <property type="protein sequence ID" value="QDU93946.1"/>
    <property type="molecule type" value="Genomic_DNA"/>
</dbReference>
<feature type="transmembrane region" description="Helical" evidence="5">
    <location>
        <begin position="236"/>
        <end position="255"/>
    </location>
</feature>
<evidence type="ECO:0000256" key="2">
    <source>
        <dbReference type="ARBA" id="ARBA00022692"/>
    </source>
</evidence>
<feature type="transmembrane region" description="Helical" evidence="5">
    <location>
        <begin position="537"/>
        <end position="559"/>
    </location>
</feature>
<evidence type="ECO:0000259" key="6">
    <source>
        <dbReference type="Pfam" id="PF04932"/>
    </source>
</evidence>
<keyword evidence="3 5" id="KW-1133">Transmembrane helix</keyword>
<dbReference type="OrthoDB" id="274640at2"/>
<evidence type="ECO:0000256" key="4">
    <source>
        <dbReference type="ARBA" id="ARBA00023136"/>
    </source>
</evidence>
<dbReference type="AlphaFoldDB" id="A0A518DQ26"/>
<feature type="transmembrane region" description="Helical" evidence="5">
    <location>
        <begin position="511"/>
        <end position="530"/>
    </location>
</feature>
<dbReference type="PANTHER" id="PTHR37422:SF23">
    <property type="entry name" value="TEICHURONIC ACID BIOSYNTHESIS PROTEIN TUAE"/>
    <property type="match status" value="1"/>
</dbReference>
<dbReference type="GO" id="GO:0016874">
    <property type="term" value="F:ligase activity"/>
    <property type="evidence" value="ECO:0007669"/>
    <property type="project" value="UniProtKB-KW"/>
</dbReference>
<dbReference type="GO" id="GO:0016020">
    <property type="term" value="C:membrane"/>
    <property type="evidence" value="ECO:0007669"/>
    <property type="project" value="UniProtKB-SubCell"/>
</dbReference>
<feature type="transmembrane region" description="Helical" evidence="5">
    <location>
        <begin position="63"/>
        <end position="85"/>
    </location>
</feature>
<dbReference type="InterPro" id="IPR007016">
    <property type="entry name" value="O-antigen_ligase-rel_domated"/>
</dbReference>
<evidence type="ECO:0000256" key="5">
    <source>
        <dbReference type="SAM" id="Phobius"/>
    </source>
</evidence>
<keyword evidence="8" id="KW-1185">Reference proteome</keyword>
<protein>
    <submittedName>
        <fullName evidence="7">O-Antigen ligase</fullName>
    </submittedName>
</protein>
<feature type="domain" description="O-antigen ligase-related" evidence="6">
    <location>
        <begin position="288"/>
        <end position="429"/>
    </location>
</feature>
<dbReference type="Proteomes" id="UP000317648">
    <property type="component" value="Chromosome"/>
</dbReference>